<protein>
    <submittedName>
        <fullName evidence="2">Uncharacterized protein</fullName>
    </submittedName>
</protein>
<dbReference type="AlphaFoldDB" id="S8ET99"/>
<dbReference type="Proteomes" id="UP000015241">
    <property type="component" value="Unassembled WGS sequence"/>
</dbReference>
<sequence>MSPTNSTTTCRLRSNSKAELVQQAPASEGLVKDRSANKKRKHQDSDSKPAEDKQEDFNDADAKALKKLEKKHKNALKKKEA</sequence>
<feature type="compositionally biased region" description="Polar residues" evidence="1">
    <location>
        <begin position="1"/>
        <end position="17"/>
    </location>
</feature>
<accession>S8ET99</accession>
<feature type="compositionally biased region" description="Basic and acidic residues" evidence="1">
    <location>
        <begin position="43"/>
        <end position="58"/>
    </location>
</feature>
<proteinExistence type="predicted"/>
<name>S8ET99_FOMSC</name>
<dbReference type="HOGENOM" id="CLU_2573921_0_0_1"/>
<evidence type="ECO:0000256" key="1">
    <source>
        <dbReference type="SAM" id="MobiDB-lite"/>
    </source>
</evidence>
<reference evidence="2 3" key="1">
    <citation type="journal article" date="2012" name="Science">
        <title>The Paleozoic origin of enzymatic lignin decomposition reconstructed from 31 fungal genomes.</title>
        <authorList>
            <person name="Floudas D."/>
            <person name="Binder M."/>
            <person name="Riley R."/>
            <person name="Barry K."/>
            <person name="Blanchette R.A."/>
            <person name="Henrissat B."/>
            <person name="Martinez A.T."/>
            <person name="Otillar R."/>
            <person name="Spatafora J.W."/>
            <person name="Yadav J.S."/>
            <person name="Aerts A."/>
            <person name="Benoit I."/>
            <person name="Boyd A."/>
            <person name="Carlson A."/>
            <person name="Copeland A."/>
            <person name="Coutinho P.M."/>
            <person name="de Vries R.P."/>
            <person name="Ferreira P."/>
            <person name="Findley K."/>
            <person name="Foster B."/>
            <person name="Gaskell J."/>
            <person name="Glotzer D."/>
            <person name="Gorecki P."/>
            <person name="Heitman J."/>
            <person name="Hesse C."/>
            <person name="Hori C."/>
            <person name="Igarashi K."/>
            <person name="Jurgens J.A."/>
            <person name="Kallen N."/>
            <person name="Kersten P."/>
            <person name="Kohler A."/>
            <person name="Kuees U."/>
            <person name="Kumar T.K.A."/>
            <person name="Kuo A."/>
            <person name="LaButti K."/>
            <person name="Larrondo L.F."/>
            <person name="Lindquist E."/>
            <person name="Ling A."/>
            <person name="Lombard V."/>
            <person name="Lucas S."/>
            <person name="Lundell T."/>
            <person name="Martin R."/>
            <person name="McLaughlin D.J."/>
            <person name="Morgenstern I."/>
            <person name="Morin E."/>
            <person name="Murat C."/>
            <person name="Nagy L.G."/>
            <person name="Nolan M."/>
            <person name="Ohm R.A."/>
            <person name="Patyshakuliyeva A."/>
            <person name="Rokas A."/>
            <person name="Ruiz-Duenas F.J."/>
            <person name="Sabat G."/>
            <person name="Salamov A."/>
            <person name="Samejima M."/>
            <person name="Schmutz J."/>
            <person name="Slot J.C."/>
            <person name="St John F."/>
            <person name="Stenlid J."/>
            <person name="Sun H."/>
            <person name="Sun S."/>
            <person name="Syed K."/>
            <person name="Tsang A."/>
            <person name="Wiebenga A."/>
            <person name="Young D."/>
            <person name="Pisabarro A."/>
            <person name="Eastwood D.C."/>
            <person name="Martin F."/>
            <person name="Cullen D."/>
            <person name="Grigoriev I.V."/>
            <person name="Hibbett D.S."/>
        </authorList>
    </citation>
    <scope>NUCLEOTIDE SEQUENCE</scope>
    <source>
        <strain evidence="3">FP-58527</strain>
    </source>
</reference>
<keyword evidence="3" id="KW-1185">Reference proteome</keyword>
<evidence type="ECO:0000313" key="2">
    <source>
        <dbReference type="EMBL" id="EPS92950.1"/>
    </source>
</evidence>
<evidence type="ECO:0000313" key="3">
    <source>
        <dbReference type="Proteomes" id="UP000015241"/>
    </source>
</evidence>
<dbReference type="InParanoid" id="S8ET99"/>
<feature type="region of interest" description="Disordered" evidence="1">
    <location>
        <begin position="1"/>
        <end position="58"/>
    </location>
</feature>
<gene>
    <name evidence="2" type="ORF">FOMPIDRAFT_1056415</name>
</gene>
<dbReference type="EMBL" id="KE504317">
    <property type="protein sequence ID" value="EPS92950.1"/>
    <property type="molecule type" value="Genomic_DNA"/>
</dbReference>
<organism evidence="2 3">
    <name type="scientific">Fomitopsis schrenkii</name>
    <name type="common">Brown rot fungus</name>
    <dbReference type="NCBI Taxonomy" id="2126942"/>
    <lineage>
        <taxon>Eukaryota</taxon>
        <taxon>Fungi</taxon>
        <taxon>Dikarya</taxon>
        <taxon>Basidiomycota</taxon>
        <taxon>Agaricomycotina</taxon>
        <taxon>Agaricomycetes</taxon>
        <taxon>Polyporales</taxon>
        <taxon>Fomitopsis</taxon>
    </lineage>
</organism>